<dbReference type="PATRIC" id="fig|1255043.3.peg.1117"/>
<dbReference type="HOGENOM" id="CLU_140852_1_1_6"/>
<keyword evidence="3" id="KW-1185">Reference proteome</keyword>
<evidence type="ECO:0000256" key="1">
    <source>
        <dbReference type="SAM" id="SignalP"/>
    </source>
</evidence>
<protein>
    <submittedName>
        <fullName evidence="2">Uncharacterized protein</fullName>
    </submittedName>
</protein>
<organism evidence="2 3">
    <name type="scientific">Thioalkalivibrio nitratireducens (strain DSM 14787 / UNIQEM 213 / ALEN2)</name>
    <dbReference type="NCBI Taxonomy" id="1255043"/>
    <lineage>
        <taxon>Bacteria</taxon>
        <taxon>Pseudomonadati</taxon>
        <taxon>Pseudomonadota</taxon>
        <taxon>Gammaproteobacteria</taxon>
        <taxon>Chromatiales</taxon>
        <taxon>Ectothiorhodospiraceae</taxon>
        <taxon>Thioalkalivibrio</taxon>
    </lineage>
</organism>
<dbReference type="InterPro" id="IPR021647">
    <property type="entry name" value="CusF_Ec"/>
</dbReference>
<dbReference type="Proteomes" id="UP000010809">
    <property type="component" value="Chromosome"/>
</dbReference>
<dbReference type="STRING" id="1255043.TVNIR_1108"/>
<feature type="signal peptide" evidence="1">
    <location>
        <begin position="1"/>
        <end position="22"/>
    </location>
</feature>
<sequence length="99" mass="10792">MHRFLRKTVLMTAVLMTSAALAETVLPKFDAEVRRVNPDAGKITLRHGEIPNLDMPPMTMVFEVADPTLLQGVSPGDRLRMTADRIDGAFTVLSIEAGG</sequence>
<gene>
    <name evidence="2" type="ordered locus">TVNIR_1108</name>
</gene>
<evidence type="ECO:0000313" key="2">
    <source>
        <dbReference type="EMBL" id="AGA32787.1"/>
    </source>
</evidence>
<dbReference type="KEGG" id="tni:TVNIR_1108"/>
<reference evidence="2" key="1">
    <citation type="submission" date="2015-12" db="EMBL/GenBank/DDBJ databases">
        <authorList>
            <person name="Tikhonova T.V."/>
            <person name="Pavlov A.R."/>
            <person name="Beletsky A.V."/>
            <person name="Mardanov A.V."/>
            <person name="Sorokin D.Y."/>
            <person name="Ravin N.V."/>
            <person name="Popov V.O."/>
        </authorList>
    </citation>
    <scope>NUCLEOTIDE SEQUENCE</scope>
    <source>
        <strain evidence="2">DSM 14787</strain>
    </source>
</reference>
<dbReference type="RefSeq" id="WP_015257925.1">
    <property type="nucleotide sequence ID" value="NC_019902.2"/>
</dbReference>
<keyword evidence="1" id="KW-0732">Signal</keyword>
<name>L0DUV2_THIND</name>
<dbReference type="Pfam" id="PF11604">
    <property type="entry name" value="CusF_Ec"/>
    <property type="match status" value="1"/>
</dbReference>
<accession>L0DUV2</accession>
<proteinExistence type="predicted"/>
<dbReference type="InterPro" id="IPR042230">
    <property type="entry name" value="CusF_sf"/>
</dbReference>
<evidence type="ECO:0000313" key="3">
    <source>
        <dbReference type="Proteomes" id="UP000010809"/>
    </source>
</evidence>
<feature type="chain" id="PRO_5003940444" evidence="1">
    <location>
        <begin position="23"/>
        <end position="99"/>
    </location>
</feature>
<dbReference type="AlphaFoldDB" id="L0DUV2"/>
<dbReference type="EMBL" id="CP003989">
    <property type="protein sequence ID" value="AGA32787.1"/>
    <property type="molecule type" value="Genomic_DNA"/>
</dbReference>
<dbReference type="eggNOG" id="COG5569">
    <property type="taxonomic scope" value="Bacteria"/>
</dbReference>
<dbReference type="Gene3D" id="2.40.50.320">
    <property type="entry name" value="Copper binding periplasmic protein CusF"/>
    <property type="match status" value="1"/>
</dbReference>